<dbReference type="Proteomes" id="UP001357485">
    <property type="component" value="Unassembled WGS sequence"/>
</dbReference>
<reference evidence="1 2" key="1">
    <citation type="submission" date="2023-08" db="EMBL/GenBank/DDBJ databases">
        <title>Black Yeasts Isolated from many extreme environments.</title>
        <authorList>
            <person name="Coleine C."/>
            <person name="Stajich J.E."/>
            <person name="Selbmann L."/>
        </authorList>
    </citation>
    <scope>NUCLEOTIDE SEQUENCE [LARGE SCALE GENOMIC DNA]</scope>
    <source>
        <strain evidence="1 2">CCFEE 536</strain>
    </source>
</reference>
<sequence length="93" mass="10256">MAPHASINTQDIADKARRDLLQLLEGVHGKKNLVIEKALAGPVGLFVKFSTLQEYGVDRVFFLENDNVDSSQRNVVFLSRAEKAKQAQSIAGM</sequence>
<accession>A0ABR0KTY7</accession>
<dbReference type="SUPFAM" id="SSF56815">
    <property type="entry name" value="Sec1/munc18-like (SM) proteins"/>
    <property type="match status" value="1"/>
</dbReference>
<dbReference type="EMBL" id="JAVRRA010024707">
    <property type="protein sequence ID" value="KAK5130361.1"/>
    <property type="molecule type" value="Genomic_DNA"/>
</dbReference>
<keyword evidence="2" id="KW-1185">Reference proteome</keyword>
<dbReference type="InterPro" id="IPR036045">
    <property type="entry name" value="Sec1-like_sf"/>
</dbReference>
<organism evidence="1 2">
    <name type="scientific">Cryomyces antarcticus</name>
    <dbReference type="NCBI Taxonomy" id="329879"/>
    <lineage>
        <taxon>Eukaryota</taxon>
        <taxon>Fungi</taxon>
        <taxon>Dikarya</taxon>
        <taxon>Ascomycota</taxon>
        <taxon>Pezizomycotina</taxon>
        <taxon>Dothideomycetes</taxon>
        <taxon>Dothideomycetes incertae sedis</taxon>
        <taxon>Cryomyces</taxon>
    </lineage>
</organism>
<proteinExistence type="predicted"/>
<evidence type="ECO:0000313" key="1">
    <source>
        <dbReference type="EMBL" id="KAK5130361.1"/>
    </source>
</evidence>
<dbReference type="InterPro" id="IPR043154">
    <property type="entry name" value="Sec-1-like_dom1"/>
</dbReference>
<name>A0ABR0KTY7_9PEZI</name>
<comment type="caution">
    <text evidence="1">The sequence shown here is derived from an EMBL/GenBank/DDBJ whole genome shotgun (WGS) entry which is preliminary data.</text>
</comment>
<evidence type="ECO:0000313" key="2">
    <source>
        <dbReference type="Proteomes" id="UP001357485"/>
    </source>
</evidence>
<dbReference type="Gene3D" id="3.40.50.2060">
    <property type="match status" value="1"/>
</dbReference>
<gene>
    <name evidence="1" type="primary">VPS33_1</name>
    <name evidence="1" type="ORF">LTR16_001575</name>
</gene>
<protein>
    <submittedName>
        <fullName evidence="1">Vacuolar protein-sorting-associated protein 33</fullName>
    </submittedName>
</protein>